<organism evidence="1 2">
    <name type="scientific">Senna tora</name>
    <dbReference type="NCBI Taxonomy" id="362788"/>
    <lineage>
        <taxon>Eukaryota</taxon>
        <taxon>Viridiplantae</taxon>
        <taxon>Streptophyta</taxon>
        <taxon>Embryophyta</taxon>
        <taxon>Tracheophyta</taxon>
        <taxon>Spermatophyta</taxon>
        <taxon>Magnoliopsida</taxon>
        <taxon>eudicotyledons</taxon>
        <taxon>Gunneridae</taxon>
        <taxon>Pentapetalae</taxon>
        <taxon>rosids</taxon>
        <taxon>fabids</taxon>
        <taxon>Fabales</taxon>
        <taxon>Fabaceae</taxon>
        <taxon>Caesalpinioideae</taxon>
        <taxon>Cassia clade</taxon>
        <taxon>Senna</taxon>
    </lineage>
</organism>
<proteinExistence type="predicted"/>
<reference evidence="1" key="1">
    <citation type="submission" date="2020-09" db="EMBL/GenBank/DDBJ databases">
        <title>Genome-Enabled Discovery of Anthraquinone Biosynthesis in Senna tora.</title>
        <authorList>
            <person name="Kang S.-H."/>
            <person name="Pandey R.P."/>
            <person name="Lee C.-M."/>
            <person name="Sim J.-S."/>
            <person name="Jeong J.-T."/>
            <person name="Choi B.-S."/>
            <person name="Jung M."/>
            <person name="Ginzburg D."/>
            <person name="Zhao K."/>
            <person name="Won S.Y."/>
            <person name="Oh T.-J."/>
            <person name="Yu Y."/>
            <person name="Kim N.-H."/>
            <person name="Lee O.R."/>
            <person name="Lee T.-H."/>
            <person name="Bashyal P."/>
            <person name="Kim T.-S."/>
            <person name="Lee W.-H."/>
            <person name="Kawkins C."/>
            <person name="Kim C.-K."/>
            <person name="Kim J.S."/>
            <person name="Ahn B.O."/>
            <person name="Rhee S.Y."/>
            <person name="Sohng J.K."/>
        </authorList>
    </citation>
    <scope>NUCLEOTIDE SEQUENCE</scope>
    <source>
        <tissue evidence="1">Leaf</tissue>
    </source>
</reference>
<dbReference type="Proteomes" id="UP000634136">
    <property type="component" value="Unassembled WGS sequence"/>
</dbReference>
<dbReference type="EMBL" id="JAAIUW010000004">
    <property type="protein sequence ID" value="KAF7836574.1"/>
    <property type="molecule type" value="Genomic_DNA"/>
</dbReference>
<evidence type="ECO:0000313" key="1">
    <source>
        <dbReference type="EMBL" id="KAF7836574.1"/>
    </source>
</evidence>
<dbReference type="AlphaFoldDB" id="A0A834X1Z1"/>
<keyword evidence="2" id="KW-1185">Reference proteome</keyword>
<name>A0A834X1Z1_9FABA</name>
<protein>
    <submittedName>
        <fullName evidence="1">Uncharacterized protein</fullName>
    </submittedName>
</protein>
<sequence>MARWYLPQWEVWEGKCYLR</sequence>
<gene>
    <name evidence="1" type="ORF">G2W53_011433</name>
</gene>
<comment type="caution">
    <text evidence="1">The sequence shown here is derived from an EMBL/GenBank/DDBJ whole genome shotgun (WGS) entry which is preliminary data.</text>
</comment>
<accession>A0A834X1Z1</accession>
<evidence type="ECO:0000313" key="2">
    <source>
        <dbReference type="Proteomes" id="UP000634136"/>
    </source>
</evidence>